<comment type="caution">
    <text evidence="1">The sequence shown here is derived from an EMBL/GenBank/DDBJ whole genome shotgun (WGS) entry which is preliminary data.</text>
</comment>
<organism evidence="1 2">
    <name type="scientific">Diaporthe australafricana</name>
    <dbReference type="NCBI Taxonomy" id="127596"/>
    <lineage>
        <taxon>Eukaryota</taxon>
        <taxon>Fungi</taxon>
        <taxon>Dikarya</taxon>
        <taxon>Ascomycota</taxon>
        <taxon>Pezizomycotina</taxon>
        <taxon>Sordariomycetes</taxon>
        <taxon>Sordariomycetidae</taxon>
        <taxon>Diaporthales</taxon>
        <taxon>Diaporthaceae</taxon>
        <taxon>Diaporthe</taxon>
    </lineage>
</organism>
<dbReference type="Proteomes" id="UP001583177">
    <property type="component" value="Unassembled WGS sequence"/>
</dbReference>
<proteinExistence type="predicted"/>
<evidence type="ECO:0000313" key="1">
    <source>
        <dbReference type="EMBL" id="KAL1862919.1"/>
    </source>
</evidence>
<evidence type="ECO:0000313" key="2">
    <source>
        <dbReference type="Proteomes" id="UP001583177"/>
    </source>
</evidence>
<gene>
    <name evidence="1" type="ORF">Daus18300_008249</name>
</gene>
<dbReference type="EMBL" id="JAWRVE010000076">
    <property type="protein sequence ID" value="KAL1862919.1"/>
    <property type="molecule type" value="Genomic_DNA"/>
</dbReference>
<keyword evidence="2" id="KW-1185">Reference proteome</keyword>
<protein>
    <submittedName>
        <fullName evidence="1">Uncharacterized protein</fullName>
    </submittedName>
</protein>
<sequence>MSQSRDLEPQTDAEGVALLSPTNLKNSQQRFMSNDLRLICDTVIDTNAVDKCEGDSIICKYVRLWSTAEFFHLESLQKDTIEAMEDHIGHRIKAISDLLQVFESAAIIKEFFCGVATAYNDFPHAKPCQKALVDYAHAIRFRLYRSRVFTDSIHKFPGLAPDLFLVAVRGTQSKWAGDSEPDYRSSSIQEKCMECKCGFSEPSCWYVDPQSTGGSSRFKEVPWKCEACVEKSGYPWESREST</sequence>
<accession>A0ABR3WJ60</accession>
<name>A0ABR3WJ60_9PEZI</name>
<reference evidence="1 2" key="1">
    <citation type="journal article" date="2024" name="IMA Fungus">
        <title>IMA Genome - F19 : A genome assembly and annotation guide to empower mycologists, including annotated draft genome sequences of Ceratocystis pirilliformis, Diaporthe australafricana, Fusarium ophioides, Paecilomyces lecythidis, and Sporothrix stenoceras.</title>
        <authorList>
            <person name="Aylward J."/>
            <person name="Wilson A.M."/>
            <person name="Visagie C.M."/>
            <person name="Spraker J."/>
            <person name="Barnes I."/>
            <person name="Buitendag C."/>
            <person name="Ceriani C."/>
            <person name="Del Mar Angel L."/>
            <person name="du Plessis D."/>
            <person name="Fuchs T."/>
            <person name="Gasser K."/>
            <person name="Kramer D."/>
            <person name="Li W."/>
            <person name="Munsamy K."/>
            <person name="Piso A."/>
            <person name="Price J.L."/>
            <person name="Sonnekus B."/>
            <person name="Thomas C."/>
            <person name="van der Nest A."/>
            <person name="van Dijk A."/>
            <person name="van Heerden A."/>
            <person name="van Vuuren N."/>
            <person name="Yilmaz N."/>
            <person name="Duong T.A."/>
            <person name="van der Merwe N.A."/>
            <person name="Wingfield M.J."/>
            <person name="Wingfield B.D."/>
        </authorList>
    </citation>
    <scope>NUCLEOTIDE SEQUENCE [LARGE SCALE GENOMIC DNA]</scope>
    <source>
        <strain evidence="1 2">CMW 18300</strain>
    </source>
</reference>